<dbReference type="SUPFAM" id="SSF50974">
    <property type="entry name" value="Nitrous oxide reductase, N-terminal domain"/>
    <property type="match status" value="1"/>
</dbReference>
<feature type="domain" description="YNCE-like beta-propeller" evidence="3">
    <location>
        <begin position="9"/>
        <end position="315"/>
    </location>
</feature>
<dbReference type="PANTHER" id="PTHR47197">
    <property type="entry name" value="PROTEIN NIRF"/>
    <property type="match status" value="1"/>
</dbReference>
<protein>
    <submittedName>
        <fullName evidence="4">Virginiamycin B lyase</fullName>
    </submittedName>
</protein>
<dbReference type="InterPro" id="IPR051200">
    <property type="entry name" value="Host-pathogen_enzymatic-act"/>
</dbReference>
<dbReference type="OrthoDB" id="145213at2"/>
<dbReference type="InterPro" id="IPR015943">
    <property type="entry name" value="WD40/YVTN_repeat-like_dom_sf"/>
</dbReference>
<organism evidence="4 5">
    <name type="scientific">Pelagimonas phthalicica</name>
    <dbReference type="NCBI Taxonomy" id="1037362"/>
    <lineage>
        <taxon>Bacteria</taxon>
        <taxon>Pseudomonadati</taxon>
        <taxon>Pseudomonadota</taxon>
        <taxon>Alphaproteobacteria</taxon>
        <taxon>Rhodobacterales</taxon>
        <taxon>Roseobacteraceae</taxon>
        <taxon>Pelagimonas</taxon>
    </lineage>
</organism>
<name>A0A238JH30_9RHOB</name>
<gene>
    <name evidence="4" type="primary">vgb_1</name>
    <name evidence="4" type="ORF">TRP8649_03385</name>
</gene>
<dbReference type="RefSeq" id="WP_099247130.1">
    <property type="nucleotide sequence ID" value="NZ_FXXP01000002.1"/>
</dbReference>
<accession>A0A238JH30</accession>
<dbReference type="InterPro" id="IPR048433">
    <property type="entry name" value="YNCE-like_beta-prop"/>
</dbReference>
<evidence type="ECO:0000256" key="2">
    <source>
        <dbReference type="SAM" id="SignalP"/>
    </source>
</evidence>
<dbReference type="PANTHER" id="PTHR47197:SF3">
    <property type="entry name" value="DIHYDRO-HEME D1 DEHYDROGENASE"/>
    <property type="match status" value="1"/>
</dbReference>
<sequence>MRILSTVAALLASTSLASAGEIWVTNEKDDTVSVISTETLEVIKTYETGERPRGILFSKDFSRVYICASDSNAVQVMDPNTGKILNDLPSGDDPEQFVLHPNDRHLYIANEDDAITTVVDTESRKVIAQIDVGVEPEGMAVSPDGKIAITTSETTNMAHWIDTETQKLFANTLVDSRPRHAEFVKEGTEMWVSSEIGGTITVFDASNQAEKAKISFEVQGVHPDRVQPVGFEFAAGDTHAFVALGPSNHVAVVNADTYEVEDYILVGRRVWHMDFNEDRSLLFTTNGVSGDVTVIDVASRKAIKTIKVGRFPWGAAYRPSPT</sequence>
<feature type="signal peptide" evidence="2">
    <location>
        <begin position="1"/>
        <end position="19"/>
    </location>
</feature>
<reference evidence="5" key="1">
    <citation type="submission" date="2017-05" db="EMBL/GenBank/DDBJ databases">
        <authorList>
            <person name="Rodrigo-Torres L."/>
            <person name="Arahal R. D."/>
            <person name="Lucena T."/>
        </authorList>
    </citation>
    <scope>NUCLEOTIDE SEQUENCE [LARGE SCALE GENOMIC DNA]</scope>
    <source>
        <strain evidence="5">CECT 8649</strain>
    </source>
</reference>
<dbReference type="NCBIfam" id="TIGR03866">
    <property type="entry name" value="PQQ_ABC_repeats"/>
    <property type="match status" value="1"/>
</dbReference>
<evidence type="ECO:0000313" key="4">
    <source>
        <dbReference type="EMBL" id="SMX29252.1"/>
    </source>
</evidence>
<dbReference type="EMBL" id="FXXP01000002">
    <property type="protein sequence ID" value="SMX29252.1"/>
    <property type="molecule type" value="Genomic_DNA"/>
</dbReference>
<dbReference type="Gene3D" id="2.130.10.10">
    <property type="entry name" value="YVTN repeat-like/Quinoprotein amine dehydrogenase"/>
    <property type="match status" value="2"/>
</dbReference>
<evidence type="ECO:0000313" key="5">
    <source>
        <dbReference type="Proteomes" id="UP000225972"/>
    </source>
</evidence>
<evidence type="ECO:0000256" key="1">
    <source>
        <dbReference type="ARBA" id="ARBA00022729"/>
    </source>
</evidence>
<dbReference type="Pfam" id="PF21783">
    <property type="entry name" value="YNCE"/>
    <property type="match status" value="1"/>
</dbReference>
<dbReference type="InterPro" id="IPR011045">
    <property type="entry name" value="N2O_reductase_N"/>
</dbReference>
<dbReference type="InterPro" id="IPR011964">
    <property type="entry name" value="YVTN_b-propeller_repeat"/>
</dbReference>
<dbReference type="AlphaFoldDB" id="A0A238JH30"/>
<dbReference type="InterPro" id="IPR022456">
    <property type="entry name" value="PQQ_b_propeller"/>
</dbReference>
<proteinExistence type="predicted"/>
<keyword evidence="4" id="KW-0456">Lyase</keyword>
<dbReference type="Proteomes" id="UP000225972">
    <property type="component" value="Unassembled WGS sequence"/>
</dbReference>
<dbReference type="NCBIfam" id="TIGR02276">
    <property type="entry name" value="beta_rpt_yvtn"/>
    <property type="match status" value="3"/>
</dbReference>
<keyword evidence="1 2" id="KW-0732">Signal</keyword>
<dbReference type="GO" id="GO:0016829">
    <property type="term" value="F:lyase activity"/>
    <property type="evidence" value="ECO:0007669"/>
    <property type="project" value="UniProtKB-KW"/>
</dbReference>
<feature type="chain" id="PRO_5013031547" evidence="2">
    <location>
        <begin position="20"/>
        <end position="322"/>
    </location>
</feature>
<keyword evidence="5" id="KW-1185">Reference proteome</keyword>
<evidence type="ECO:0000259" key="3">
    <source>
        <dbReference type="Pfam" id="PF21783"/>
    </source>
</evidence>